<organism evidence="2 5">
    <name type="scientific">Paraburkholderia phytofirmans (strain DSM 17436 / LMG 22146 / PsJN)</name>
    <name type="common">Burkholderia phytofirmans</name>
    <dbReference type="NCBI Taxonomy" id="398527"/>
    <lineage>
        <taxon>Bacteria</taxon>
        <taxon>Pseudomonadati</taxon>
        <taxon>Pseudomonadota</taxon>
        <taxon>Betaproteobacteria</taxon>
        <taxon>Burkholderiales</taxon>
        <taxon>Burkholderiaceae</taxon>
        <taxon>Paraburkholderia</taxon>
    </lineage>
</organism>
<dbReference type="Gene3D" id="1.10.443.10">
    <property type="entry name" value="Intergrase catalytic core"/>
    <property type="match status" value="1"/>
</dbReference>
<evidence type="ECO:0000313" key="4">
    <source>
        <dbReference type="EMBL" id="ACD21610.1"/>
    </source>
</evidence>
<dbReference type="AlphaFoldDB" id="B2T0V6"/>
<gene>
    <name evidence="2" type="ordered locus">Bphyt_0249</name>
    <name evidence="3" type="ordered locus">Bphyt_6479</name>
    <name evidence="4" type="ordered locus">Bphyt_7325</name>
</gene>
<evidence type="ECO:0000313" key="2">
    <source>
        <dbReference type="EMBL" id="ACD14676.1"/>
    </source>
</evidence>
<dbReference type="EMBL" id="CP001053">
    <property type="protein sequence ID" value="ACD20785.1"/>
    <property type="molecule type" value="Genomic_DNA"/>
</dbReference>
<dbReference type="GO" id="GO:0006310">
    <property type="term" value="P:DNA recombination"/>
    <property type="evidence" value="ECO:0007669"/>
    <property type="project" value="UniProtKB-KW"/>
</dbReference>
<dbReference type="GO" id="GO:0003677">
    <property type="term" value="F:DNA binding"/>
    <property type="evidence" value="ECO:0007669"/>
    <property type="project" value="InterPro"/>
</dbReference>
<reference evidence="2" key="2">
    <citation type="journal article" date="2012" name="Plant Physiol. Biochem.">
        <title>Potato cytosine methylation and gene expression changes induced by a beneficial bacterial endophyte, Burkholderia phytofirmans strain PsJN.</title>
        <authorList>
            <person name="Da K."/>
            <person name="Nowak J."/>
            <person name="Flinn B."/>
        </authorList>
    </citation>
    <scope>NUCLEOTIDE SEQUENCE</scope>
    <source>
        <strain evidence="2">PsJN</strain>
        <plasmid evidence="4">pBPHYT01</plasmid>
    </source>
</reference>
<dbReference type="Proteomes" id="UP000001739">
    <property type="component" value="Plasmid pBPHYT01"/>
</dbReference>
<dbReference type="Proteomes" id="UP000001739">
    <property type="component" value="Chromosome 2"/>
</dbReference>
<sequence>MNRLYDEVHMPLAEGTMLLHPERALLKWEGMSSRSDIGQICYLRRDTSSSHRARRTFDILSFSIERVRVVRLLVTQLSGRMALGAMRPATISIALRVVLDFVNWADRQGLHQVLCDEKATAEAVHRYFREKREQVSLGNLNRNSVGHDQRNLLSMLREFFGNDDFCTDARVLRRQLDASVPTAVPDTEAQAALLAWADALFTGISTLVLDFKSYPVRVSTARGESLCLVPHRHHRREDDNLHGHLLGWNLETGELRTREEIATHMAAAGAKDPRARAWMIASFAAKHLRAANEDAQSAIRRSHASMATLCFAALFLAETGVNLAQLLAMKWSPELVASLQDTSVVRQTFREIKYRAGGKGVTFTVSLGFMPKLKTYLALREYLVQNADCDALFILAGHYAKRRRPMGLPTQFLAQLYSRLDTLGIVLPRITARQWRAAKQDWAVSNHDPVVAARLMGHSLATALRSYSNGTDAAHKAEMGAFLASVEKTVLKPGNDPAGSIRSAVGVCIEFHKPAPIAASVTVQPDCRSTEGCLFCDQYRVHADAADIRKLLGCRHCVRLVSGRADSIEQYDTSFGAVLRRVDFLLDELRKRDAALVDQIEHDVDIEGNLDAFWSAKLDQLYELGVA</sequence>
<dbReference type="InterPro" id="IPR013762">
    <property type="entry name" value="Integrase-like_cat_sf"/>
</dbReference>
<dbReference type="HOGENOM" id="CLU_018245_0_0_4"/>
<dbReference type="KEGG" id="bpy:Bphyt_0249"/>
<dbReference type="KEGG" id="bpy:Bphyt_7325"/>
<evidence type="ECO:0000313" key="5">
    <source>
        <dbReference type="Proteomes" id="UP000001739"/>
    </source>
</evidence>
<dbReference type="GO" id="GO:0015074">
    <property type="term" value="P:DNA integration"/>
    <property type="evidence" value="ECO:0007669"/>
    <property type="project" value="InterPro"/>
</dbReference>
<proteinExistence type="predicted"/>
<dbReference type="STRING" id="398527.Bphyt_0249"/>
<protein>
    <submittedName>
        <fullName evidence="2">Integrase family protein</fullName>
    </submittedName>
</protein>
<dbReference type="SUPFAM" id="SSF56349">
    <property type="entry name" value="DNA breaking-rejoining enzymes"/>
    <property type="match status" value="1"/>
</dbReference>
<keyword evidence="1" id="KW-0233">DNA recombination</keyword>
<dbReference type="EMBL" id="CP001052">
    <property type="protein sequence ID" value="ACD14676.1"/>
    <property type="molecule type" value="Genomic_DNA"/>
</dbReference>
<dbReference type="eggNOG" id="COG0582">
    <property type="taxonomic scope" value="Bacteria"/>
</dbReference>
<dbReference type="InterPro" id="IPR011010">
    <property type="entry name" value="DNA_brk_join_enz"/>
</dbReference>
<dbReference type="KEGG" id="bpy:Bphyt_6479"/>
<dbReference type="EMBL" id="CP001054">
    <property type="protein sequence ID" value="ACD21610.1"/>
    <property type="molecule type" value="Genomic_DNA"/>
</dbReference>
<geneLocation type="plasmid" evidence="4 5">
    <name>pBPHYT01</name>
</geneLocation>
<dbReference type="Proteomes" id="UP000001739">
    <property type="component" value="Chromosome 1"/>
</dbReference>
<reference evidence="2 5" key="1">
    <citation type="journal article" date="2011" name="J. Bacteriol.">
        <title>Complete genome sequence of the plant growth-promoting endophyte Burkholderia phytofirmans strain PsJN.</title>
        <authorList>
            <person name="Weilharter A."/>
            <person name="Mitter B."/>
            <person name="Shin M.V."/>
            <person name="Chain P.S."/>
            <person name="Nowak J."/>
            <person name="Sessitsch A."/>
        </authorList>
    </citation>
    <scope>NUCLEOTIDE SEQUENCE [LARGE SCALE GENOMIC DNA]</scope>
    <source>
        <strain evidence="5">DSM 17436 / LMG 22146 / PsJN</strain>
        <strain evidence="2">PsJN</strain>
        <plasmid evidence="4 5">pBPHYT01</plasmid>
    </source>
</reference>
<evidence type="ECO:0000256" key="1">
    <source>
        <dbReference type="ARBA" id="ARBA00023172"/>
    </source>
</evidence>
<keyword evidence="4" id="KW-0614">Plasmid</keyword>
<name>B2T0V6_PARPJ</name>
<evidence type="ECO:0000313" key="3">
    <source>
        <dbReference type="EMBL" id="ACD20785.1"/>
    </source>
</evidence>
<accession>B2T0V6</accession>